<reference evidence="7 8" key="1">
    <citation type="submission" date="2017-03" db="EMBL/GenBank/DDBJ databases">
        <title>Draft genome sequence of Streptomyces scabrisporus NF3, endophyte isolated from Amphipterygium adstringens.</title>
        <authorList>
            <person name="Vazquez M."/>
            <person name="Ceapa C.D."/>
            <person name="Rodriguez Luna D."/>
            <person name="Sanchez Esquivel S."/>
        </authorList>
    </citation>
    <scope>NUCLEOTIDE SEQUENCE [LARGE SCALE GENOMIC DNA]</scope>
    <source>
        <strain evidence="7 8">NF3</strain>
    </source>
</reference>
<dbReference type="PANTHER" id="PTHR30146:SF148">
    <property type="entry name" value="HTH-TYPE TRANSCRIPTIONAL REPRESSOR PURR-RELATED"/>
    <property type="match status" value="1"/>
</dbReference>
<dbReference type="AlphaFoldDB" id="A0A1T3P329"/>
<comment type="caution">
    <text evidence="7">The sequence shown here is derived from an EMBL/GenBank/DDBJ whole genome shotgun (WGS) entry which is preliminary data.</text>
</comment>
<keyword evidence="2" id="KW-0805">Transcription regulation</keyword>
<dbReference type="OrthoDB" id="9790412at2"/>
<evidence type="ECO:0000256" key="4">
    <source>
        <dbReference type="ARBA" id="ARBA00023163"/>
    </source>
</evidence>
<evidence type="ECO:0000313" key="8">
    <source>
        <dbReference type="Proteomes" id="UP000190037"/>
    </source>
</evidence>
<evidence type="ECO:0000313" key="7">
    <source>
        <dbReference type="EMBL" id="OPC83497.1"/>
    </source>
</evidence>
<dbReference type="SUPFAM" id="SSF47413">
    <property type="entry name" value="lambda repressor-like DNA-binding domains"/>
    <property type="match status" value="1"/>
</dbReference>
<accession>A0A1T3P329</accession>
<evidence type="ECO:0000256" key="2">
    <source>
        <dbReference type="ARBA" id="ARBA00023015"/>
    </source>
</evidence>
<dbReference type="SMART" id="SM00354">
    <property type="entry name" value="HTH_LACI"/>
    <property type="match status" value="1"/>
</dbReference>
<dbReference type="InterPro" id="IPR028082">
    <property type="entry name" value="Peripla_BP_I"/>
</dbReference>
<organism evidence="7 8">
    <name type="scientific">Embleya scabrispora</name>
    <dbReference type="NCBI Taxonomy" id="159449"/>
    <lineage>
        <taxon>Bacteria</taxon>
        <taxon>Bacillati</taxon>
        <taxon>Actinomycetota</taxon>
        <taxon>Actinomycetes</taxon>
        <taxon>Kitasatosporales</taxon>
        <taxon>Streptomycetaceae</taxon>
        <taxon>Embleya</taxon>
    </lineage>
</organism>
<evidence type="ECO:0000256" key="3">
    <source>
        <dbReference type="ARBA" id="ARBA00023125"/>
    </source>
</evidence>
<dbReference type="InterPro" id="IPR046335">
    <property type="entry name" value="LacI/GalR-like_sensor"/>
</dbReference>
<feature type="domain" description="HTH lacI-type" evidence="6">
    <location>
        <begin position="22"/>
        <end position="79"/>
    </location>
</feature>
<dbReference type="GO" id="GO:0003700">
    <property type="term" value="F:DNA-binding transcription factor activity"/>
    <property type="evidence" value="ECO:0007669"/>
    <property type="project" value="TreeGrafter"/>
</dbReference>
<evidence type="ECO:0000256" key="1">
    <source>
        <dbReference type="ARBA" id="ARBA00022491"/>
    </source>
</evidence>
<dbReference type="Pfam" id="PF13377">
    <property type="entry name" value="Peripla_BP_3"/>
    <property type="match status" value="1"/>
</dbReference>
<dbReference type="Pfam" id="PF00356">
    <property type="entry name" value="LacI"/>
    <property type="match status" value="1"/>
</dbReference>
<keyword evidence="4" id="KW-0804">Transcription</keyword>
<proteinExistence type="predicted"/>
<dbReference type="InterPro" id="IPR010982">
    <property type="entry name" value="Lambda_DNA-bd_dom_sf"/>
</dbReference>
<evidence type="ECO:0000259" key="6">
    <source>
        <dbReference type="PROSITE" id="PS50932"/>
    </source>
</evidence>
<dbReference type="Gene3D" id="1.10.260.40">
    <property type="entry name" value="lambda repressor-like DNA-binding domains"/>
    <property type="match status" value="1"/>
</dbReference>
<keyword evidence="8" id="KW-1185">Reference proteome</keyword>
<name>A0A1T3P329_9ACTN</name>
<dbReference type="InterPro" id="IPR000843">
    <property type="entry name" value="HTH_LacI"/>
</dbReference>
<dbReference type="STRING" id="159449.B4N89_23460"/>
<sequence length="362" mass="38904">MEDDMKPSGGPGRPAGSRTNRPRQADIARLAGVSQPTVSLILSGGSAAVGIADETRRKVMAAAEQLGYVPDPIAKRLAAGQNNLLGLYTFTATFPTEMSHAYHPFLVGIEQESAIQGYDLLMFIASSVTGERPHAEVLNRVRLADGCLFMGRHLPIREMDRLLATDLPVVYLGRHDDFGDRLPYVGADYVTATAEVVRHLAELGHRDILYVRELDDAISAVDREAGFRRGMAECGLALDEGAVVRTDGSDLTTDRLRGWSERGVTAIVTEATDTDAAHRALLAAASDAGYRFPDDLSLATLGAPENAEHGPPALTGFVVPRREMGAAAVRLLTGLIAGDERLIRHQLMGCELEVGRTAAQVR</sequence>
<gene>
    <name evidence="7" type="ORF">B4N89_23460</name>
</gene>
<dbReference type="SUPFAM" id="SSF53822">
    <property type="entry name" value="Periplasmic binding protein-like I"/>
    <property type="match status" value="1"/>
</dbReference>
<dbReference type="EMBL" id="MWQN01000001">
    <property type="protein sequence ID" value="OPC83497.1"/>
    <property type="molecule type" value="Genomic_DNA"/>
</dbReference>
<keyword evidence="1" id="KW-0678">Repressor</keyword>
<protein>
    <submittedName>
        <fullName evidence="7">LacI family transcriptional regulator</fullName>
    </submittedName>
</protein>
<dbReference type="PANTHER" id="PTHR30146">
    <property type="entry name" value="LACI-RELATED TRANSCRIPTIONAL REPRESSOR"/>
    <property type="match status" value="1"/>
</dbReference>
<keyword evidence="3" id="KW-0238">DNA-binding</keyword>
<dbReference type="CDD" id="cd01392">
    <property type="entry name" value="HTH_LacI"/>
    <property type="match status" value="1"/>
</dbReference>
<dbReference type="GO" id="GO:0000976">
    <property type="term" value="F:transcription cis-regulatory region binding"/>
    <property type="evidence" value="ECO:0007669"/>
    <property type="project" value="TreeGrafter"/>
</dbReference>
<evidence type="ECO:0000256" key="5">
    <source>
        <dbReference type="SAM" id="MobiDB-lite"/>
    </source>
</evidence>
<feature type="region of interest" description="Disordered" evidence="5">
    <location>
        <begin position="1"/>
        <end position="22"/>
    </location>
</feature>
<dbReference type="PROSITE" id="PS50932">
    <property type="entry name" value="HTH_LACI_2"/>
    <property type="match status" value="1"/>
</dbReference>
<dbReference type="Proteomes" id="UP000190037">
    <property type="component" value="Unassembled WGS sequence"/>
</dbReference>
<dbReference type="CDD" id="cd06267">
    <property type="entry name" value="PBP1_LacI_sugar_binding-like"/>
    <property type="match status" value="1"/>
</dbReference>
<dbReference type="Gene3D" id="3.40.50.2300">
    <property type="match status" value="2"/>
</dbReference>